<dbReference type="STRING" id="343013.SAMN04489707_100647"/>
<evidence type="ECO:0008006" key="3">
    <source>
        <dbReference type="Google" id="ProtNLM"/>
    </source>
</evidence>
<keyword evidence="2" id="KW-1185">Reference proteome</keyword>
<evidence type="ECO:0000313" key="2">
    <source>
        <dbReference type="Proteomes" id="UP000183656"/>
    </source>
</evidence>
<reference evidence="1 2" key="1">
    <citation type="submission" date="2016-10" db="EMBL/GenBank/DDBJ databases">
        <authorList>
            <person name="de Groot N.N."/>
        </authorList>
    </citation>
    <scope>NUCLEOTIDE SEQUENCE [LARGE SCALE GENOMIC DNA]</scope>
    <source>
        <strain evidence="1 2">R-24608</strain>
    </source>
</reference>
<organism evidence="1 2">
    <name type="scientific">Paenacidovorax caeni</name>
    <dbReference type="NCBI Taxonomy" id="343013"/>
    <lineage>
        <taxon>Bacteria</taxon>
        <taxon>Pseudomonadati</taxon>
        <taxon>Pseudomonadota</taxon>
        <taxon>Betaproteobacteria</taxon>
        <taxon>Burkholderiales</taxon>
        <taxon>Comamonadaceae</taxon>
        <taxon>Paenacidovorax</taxon>
    </lineage>
</organism>
<gene>
    <name evidence="1" type="ORF">SAMN04489707_100647</name>
</gene>
<dbReference type="OrthoDB" id="5760471at2"/>
<dbReference type="RefSeq" id="WP_054256322.1">
    <property type="nucleotide sequence ID" value="NZ_CYIG01000016.1"/>
</dbReference>
<evidence type="ECO:0000313" key="1">
    <source>
        <dbReference type="EMBL" id="SFU49763.1"/>
    </source>
</evidence>
<protein>
    <recommendedName>
        <fullName evidence="3">KDO2-lipid IV(A) lauroyltransferase</fullName>
    </recommendedName>
</protein>
<name>A0A1I7GMS2_9BURK</name>
<dbReference type="Proteomes" id="UP000183656">
    <property type="component" value="Unassembled WGS sequence"/>
</dbReference>
<dbReference type="EMBL" id="FPBX01000006">
    <property type="protein sequence ID" value="SFU49763.1"/>
    <property type="molecule type" value="Genomic_DNA"/>
</dbReference>
<sequence length="300" mass="33808">MPRITRHRLRVELRDLIELVLVPGLAAVLPWRWCFALFKHLARIDWFYRRTSHEALRQAQALGQVPPGTEAEWLATRRLVTLVDHADYYLAITRTDAYMHRHMRVQGQWPSPERAGVLLSFHWGAGMWALRHAGAHGMKVHALVAAVEGAPFVGRKVLHRYAIARTAQVGVALRHSPLVISGSLRPVVQALRSGEQVLGLVDVPADQAEGSSLPITVCGMAARVPKGLLRLAFDMQVPVTVYINGFDVQTGQRFLRMEQIPSQPDLQTLADTVFQRLDGCMKESTALWHFWSEGHRFFKP</sequence>
<dbReference type="AlphaFoldDB" id="A0A1I7GMS2"/>
<proteinExistence type="predicted"/>
<accession>A0A1I7GMS2</accession>